<dbReference type="OrthoDB" id="5836119at2759"/>
<feature type="compositionally biased region" description="Acidic residues" evidence="5">
    <location>
        <begin position="225"/>
        <end position="239"/>
    </location>
</feature>
<keyword evidence="4" id="KW-0539">Nucleus</keyword>
<feature type="compositionally biased region" description="Basic and acidic residues" evidence="5">
    <location>
        <begin position="397"/>
        <end position="421"/>
    </location>
</feature>
<protein>
    <recommendedName>
        <fullName evidence="8">DNA-directed RNA polymerase III subunit RPC4</fullName>
    </recommendedName>
</protein>
<dbReference type="OMA" id="LQFPPMT"/>
<dbReference type="RefSeq" id="XP_010756122.1">
    <property type="nucleotide sequence ID" value="XM_010757820.1"/>
</dbReference>
<feature type="compositionally biased region" description="Basic and acidic residues" evidence="5">
    <location>
        <begin position="282"/>
        <end position="302"/>
    </location>
</feature>
<feature type="compositionally biased region" description="Basic and acidic residues" evidence="5">
    <location>
        <begin position="263"/>
        <end position="273"/>
    </location>
</feature>
<evidence type="ECO:0008006" key="8">
    <source>
        <dbReference type="Google" id="ProtNLM"/>
    </source>
</evidence>
<evidence type="ECO:0000256" key="3">
    <source>
        <dbReference type="ARBA" id="ARBA00023163"/>
    </source>
</evidence>
<evidence type="ECO:0000256" key="4">
    <source>
        <dbReference type="ARBA" id="ARBA00023242"/>
    </source>
</evidence>
<dbReference type="AlphaFoldDB" id="C1FZ78"/>
<feature type="compositionally biased region" description="Basic and acidic residues" evidence="5">
    <location>
        <begin position="429"/>
        <end position="455"/>
    </location>
</feature>
<evidence type="ECO:0000313" key="6">
    <source>
        <dbReference type="EMBL" id="EEH44815.2"/>
    </source>
</evidence>
<dbReference type="PANTHER" id="PTHR13408">
    <property type="entry name" value="DNA-DIRECTED RNA POLYMERASE III"/>
    <property type="match status" value="1"/>
</dbReference>
<feature type="compositionally biased region" description="Basic and acidic residues" evidence="5">
    <location>
        <begin position="188"/>
        <end position="205"/>
    </location>
</feature>
<reference evidence="6 7" key="1">
    <citation type="journal article" date="2011" name="PLoS Genet.">
        <title>Comparative genomic analysis of human fungal pathogens causing paracoccidioidomycosis.</title>
        <authorList>
            <person name="Desjardins C.A."/>
            <person name="Champion M.D."/>
            <person name="Holder J.W."/>
            <person name="Muszewska A."/>
            <person name="Goldberg J."/>
            <person name="Bailao A.M."/>
            <person name="Brigido M.M."/>
            <person name="Ferreira M.E."/>
            <person name="Garcia A.M."/>
            <person name="Grynberg M."/>
            <person name="Gujja S."/>
            <person name="Heiman D.I."/>
            <person name="Henn M.R."/>
            <person name="Kodira C.D."/>
            <person name="Leon-Narvaez H."/>
            <person name="Longo L.V."/>
            <person name="Ma L.J."/>
            <person name="Malavazi I."/>
            <person name="Matsuo A.L."/>
            <person name="Morais F.V."/>
            <person name="Pereira M."/>
            <person name="Rodriguez-Brito S."/>
            <person name="Sakthikumar S."/>
            <person name="Salem-Izacc S.M."/>
            <person name="Sykes S.M."/>
            <person name="Teixeira M.M."/>
            <person name="Vallejo M.C."/>
            <person name="Walter M.E."/>
            <person name="Yandava C."/>
            <person name="Young S."/>
            <person name="Zeng Q."/>
            <person name="Zucker J."/>
            <person name="Felipe M.S."/>
            <person name="Goldman G.H."/>
            <person name="Haas B.J."/>
            <person name="McEwen J.G."/>
            <person name="Nino-Vega G."/>
            <person name="Puccia R."/>
            <person name="San-Blas G."/>
            <person name="Soares C.M."/>
            <person name="Birren B.W."/>
            <person name="Cuomo C.A."/>
        </authorList>
    </citation>
    <scope>NUCLEOTIDE SEQUENCE [LARGE SCALE GENOMIC DNA]</scope>
    <source>
        <strain evidence="6 7">Pb18</strain>
    </source>
</reference>
<feature type="region of interest" description="Disordered" evidence="5">
    <location>
        <begin position="188"/>
        <end position="455"/>
    </location>
</feature>
<dbReference type="Proteomes" id="UP000001628">
    <property type="component" value="Unassembled WGS sequence"/>
</dbReference>
<accession>C1FZ78</accession>
<dbReference type="EMBL" id="KN275957">
    <property type="protein sequence ID" value="EEH44815.2"/>
    <property type="molecule type" value="Genomic_DNA"/>
</dbReference>
<feature type="compositionally biased region" description="Polar residues" evidence="5">
    <location>
        <begin position="57"/>
        <end position="75"/>
    </location>
</feature>
<dbReference type="InParanoid" id="C1FZ78"/>
<feature type="region of interest" description="Disordered" evidence="5">
    <location>
        <begin position="1"/>
        <end position="107"/>
    </location>
</feature>
<dbReference type="InterPro" id="IPR007811">
    <property type="entry name" value="RPC4"/>
</dbReference>
<dbReference type="HOGENOM" id="CLU_024330_0_0_1"/>
<dbReference type="Pfam" id="PF05132">
    <property type="entry name" value="RNA_pol_Rpc4"/>
    <property type="match status" value="1"/>
</dbReference>
<gene>
    <name evidence="6" type="ORF">PADG_01104</name>
</gene>
<name>C1FZ78_PARBD</name>
<proteinExistence type="predicted"/>
<dbReference type="KEGG" id="pbn:PADG_01104"/>
<dbReference type="GO" id="GO:0003677">
    <property type="term" value="F:DNA binding"/>
    <property type="evidence" value="ECO:0007669"/>
    <property type="project" value="InterPro"/>
</dbReference>
<dbReference type="GeneID" id="22580830"/>
<feature type="compositionally biased region" description="Basic residues" evidence="5">
    <location>
        <begin position="375"/>
        <end position="392"/>
    </location>
</feature>
<keyword evidence="2" id="KW-0240">DNA-directed RNA polymerase</keyword>
<comment type="subcellular location">
    <subcellularLocation>
        <location evidence="1">Nucleus</location>
    </subcellularLocation>
</comment>
<dbReference type="GO" id="GO:0042797">
    <property type="term" value="P:tRNA transcription by RNA polymerase III"/>
    <property type="evidence" value="ECO:0007669"/>
    <property type="project" value="TreeGrafter"/>
</dbReference>
<keyword evidence="7" id="KW-1185">Reference proteome</keyword>
<feature type="compositionally biased region" description="Low complexity" evidence="5">
    <location>
        <begin position="19"/>
        <end position="41"/>
    </location>
</feature>
<dbReference type="eggNOG" id="KOG3122">
    <property type="taxonomic scope" value="Eukaryota"/>
</dbReference>
<dbReference type="GO" id="GO:0005666">
    <property type="term" value="C:RNA polymerase III complex"/>
    <property type="evidence" value="ECO:0007669"/>
    <property type="project" value="InterPro"/>
</dbReference>
<dbReference type="PANTHER" id="PTHR13408:SF0">
    <property type="entry name" value="DNA-DIRECTED RNA POLYMERASE III SUBUNIT RPC4"/>
    <property type="match status" value="1"/>
</dbReference>
<organism evidence="6 7">
    <name type="scientific">Paracoccidioides brasiliensis (strain Pb18)</name>
    <dbReference type="NCBI Taxonomy" id="502780"/>
    <lineage>
        <taxon>Eukaryota</taxon>
        <taxon>Fungi</taxon>
        <taxon>Dikarya</taxon>
        <taxon>Ascomycota</taxon>
        <taxon>Pezizomycotina</taxon>
        <taxon>Eurotiomycetes</taxon>
        <taxon>Eurotiomycetidae</taxon>
        <taxon>Onygenales</taxon>
        <taxon>Ajellomycetaceae</taxon>
        <taxon>Paracoccidioides</taxon>
    </lineage>
</organism>
<keyword evidence="3" id="KW-0804">Transcription</keyword>
<evidence type="ECO:0000256" key="2">
    <source>
        <dbReference type="ARBA" id="ARBA00022478"/>
    </source>
</evidence>
<feature type="compositionally biased region" description="Acidic residues" evidence="5">
    <location>
        <begin position="309"/>
        <end position="327"/>
    </location>
</feature>
<evidence type="ECO:0000313" key="7">
    <source>
        <dbReference type="Proteomes" id="UP000001628"/>
    </source>
</evidence>
<dbReference type="STRING" id="502780.C1FZ78"/>
<evidence type="ECO:0000256" key="1">
    <source>
        <dbReference type="ARBA" id="ARBA00004123"/>
    </source>
</evidence>
<evidence type="ECO:0000256" key="5">
    <source>
        <dbReference type="SAM" id="MobiDB-lite"/>
    </source>
</evidence>
<dbReference type="VEuPathDB" id="FungiDB:PADG_01104"/>
<sequence>MPPKSTNARGRPAASSRRTAGPTDSSSATPTSGPSNTTTNPNNPPISPSLSEPRSRNAPSASATPTTRGGVQRLQSLKKRAPTGSLVPLNPDGTAPKPTLRYQPRGGGEEVNEYKHYFSVALMNLARSGDLWRVRAMGSTIWLVRGGVISGGDGSGLLGSGISTWGRGGGRMKFGNGGRSGAERAHGLVTAKSEEGGKGESRDVSSDEESGGGPRFSIEQINIISDEEEEAGWEDNVELEEGKRKMPAKGSLSGGLGRGLRPIRVERQEHQERSVGVNTDSSLHKSAELRRQAKAKEKHGGDESLFVQDSEDEDAESVIESEEEVEITSENALGRAAQSEVRIKQEPTEDGDVLMVDTLPQATGDSALTPAPPKPKTKKKEKKKKKKKKKRVAIQDPRSKLQTEEERQEWDLHEQDIEHIKQTLGTITTHDKPAEGEEAAGREDEDKALEAPKDERSGRLFLIQFPPMTPNLIAQTPAADAMDQDVVETGAQTTTTQNPAIPSIKKEDTDNLAILKPTSVINNNTNGVSQFITAVNSSLPPGRVGKLNIHQSGRATIDWGGISFDLTKGSDVDFLQDAIVASEGNPKVSGEDDGTSLEEPRETLVWAMSQVTGKFVVTPDWEVLLGL</sequence>